<dbReference type="EMBL" id="JAGTJR010000100">
    <property type="protein sequence ID" value="KAH7010938.1"/>
    <property type="molecule type" value="Genomic_DNA"/>
</dbReference>
<comment type="caution">
    <text evidence="2">The sequence shown here is derived from an EMBL/GenBank/DDBJ whole genome shotgun (WGS) entry which is preliminary data.</text>
</comment>
<gene>
    <name evidence="2" type="ORF">B0J12DRAFT_691146</name>
</gene>
<organism evidence="2 3">
    <name type="scientific">Macrophomina phaseolina</name>
    <dbReference type="NCBI Taxonomy" id="35725"/>
    <lineage>
        <taxon>Eukaryota</taxon>
        <taxon>Fungi</taxon>
        <taxon>Dikarya</taxon>
        <taxon>Ascomycota</taxon>
        <taxon>Pezizomycotina</taxon>
        <taxon>Dothideomycetes</taxon>
        <taxon>Dothideomycetes incertae sedis</taxon>
        <taxon>Botryosphaeriales</taxon>
        <taxon>Botryosphaeriaceae</taxon>
        <taxon>Macrophomina</taxon>
    </lineage>
</organism>
<evidence type="ECO:0000313" key="3">
    <source>
        <dbReference type="Proteomes" id="UP000774617"/>
    </source>
</evidence>
<sequence>MHISTVLLLGLVPTAVLGHGCQHAKITYLSNPIPQGKELNSAHTDAVKNQWKDWVAANSQSCGGTCGPVDIASTQPDGSRVYSMSCYAARLKKGPWPALAGPGDWGAIGKFEHACDVHCKTRGNAGGWREPYTCTFQYGKC</sequence>
<feature type="signal peptide" evidence="1">
    <location>
        <begin position="1"/>
        <end position="18"/>
    </location>
</feature>
<protein>
    <recommendedName>
        <fullName evidence="4">Secreted protein</fullName>
    </recommendedName>
</protein>
<dbReference type="Proteomes" id="UP000774617">
    <property type="component" value="Unassembled WGS sequence"/>
</dbReference>
<keyword evidence="1" id="KW-0732">Signal</keyword>
<name>A0ABQ8FQ75_9PEZI</name>
<keyword evidence="3" id="KW-1185">Reference proteome</keyword>
<feature type="chain" id="PRO_5046694079" description="Secreted protein" evidence="1">
    <location>
        <begin position="19"/>
        <end position="141"/>
    </location>
</feature>
<evidence type="ECO:0000256" key="1">
    <source>
        <dbReference type="SAM" id="SignalP"/>
    </source>
</evidence>
<accession>A0ABQ8FQ75</accession>
<reference evidence="2 3" key="1">
    <citation type="journal article" date="2021" name="Nat. Commun.">
        <title>Genetic determinants of endophytism in the Arabidopsis root mycobiome.</title>
        <authorList>
            <person name="Mesny F."/>
            <person name="Miyauchi S."/>
            <person name="Thiergart T."/>
            <person name="Pickel B."/>
            <person name="Atanasova L."/>
            <person name="Karlsson M."/>
            <person name="Huettel B."/>
            <person name="Barry K.W."/>
            <person name="Haridas S."/>
            <person name="Chen C."/>
            <person name="Bauer D."/>
            <person name="Andreopoulos W."/>
            <person name="Pangilinan J."/>
            <person name="LaButti K."/>
            <person name="Riley R."/>
            <person name="Lipzen A."/>
            <person name="Clum A."/>
            <person name="Drula E."/>
            <person name="Henrissat B."/>
            <person name="Kohler A."/>
            <person name="Grigoriev I.V."/>
            <person name="Martin F.M."/>
            <person name="Hacquard S."/>
        </authorList>
    </citation>
    <scope>NUCLEOTIDE SEQUENCE [LARGE SCALE GENOMIC DNA]</scope>
    <source>
        <strain evidence="2 3">MPI-SDFR-AT-0080</strain>
    </source>
</reference>
<evidence type="ECO:0008006" key="4">
    <source>
        <dbReference type="Google" id="ProtNLM"/>
    </source>
</evidence>
<proteinExistence type="predicted"/>
<evidence type="ECO:0000313" key="2">
    <source>
        <dbReference type="EMBL" id="KAH7010938.1"/>
    </source>
</evidence>